<evidence type="ECO:0000313" key="7">
    <source>
        <dbReference type="Proteomes" id="UP000692954"/>
    </source>
</evidence>
<dbReference type="EMBL" id="CAJJDN010000129">
    <property type="protein sequence ID" value="CAD8121020.1"/>
    <property type="molecule type" value="Genomic_DNA"/>
</dbReference>
<feature type="domain" description="DAGKc" evidence="5">
    <location>
        <begin position="51"/>
        <end position="153"/>
    </location>
</feature>
<dbReference type="InterPro" id="IPR037607">
    <property type="entry name" value="DGK"/>
</dbReference>
<evidence type="ECO:0000256" key="4">
    <source>
        <dbReference type="ARBA" id="ARBA00022840"/>
    </source>
</evidence>
<keyword evidence="2" id="KW-0547">Nucleotide-binding</keyword>
<gene>
    <name evidence="6" type="ORF">PSON_ATCC_30995.1.T1290117</name>
</gene>
<comment type="caution">
    <text evidence="6">The sequence shown here is derived from an EMBL/GenBank/DDBJ whole genome shotgun (WGS) entry which is preliminary data.</text>
</comment>
<accession>A0A8S1R327</accession>
<evidence type="ECO:0000256" key="1">
    <source>
        <dbReference type="ARBA" id="ARBA00022679"/>
    </source>
</evidence>
<dbReference type="GO" id="GO:0004143">
    <property type="term" value="F:ATP-dependent diacylglycerol kinase activity"/>
    <property type="evidence" value="ECO:0007669"/>
    <property type="project" value="InterPro"/>
</dbReference>
<keyword evidence="1" id="KW-0808">Transferase</keyword>
<dbReference type="AlphaFoldDB" id="A0A8S1R327"/>
<keyword evidence="3" id="KW-0418">Kinase</keyword>
<dbReference type="SMART" id="SM00045">
    <property type="entry name" value="DAGKa"/>
    <property type="match status" value="1"/>
</dbReference>
<reference evidence="6" key="1">
    <citation type="submission" date="2021-01" db="EMBL/GenBank/DDBJ databases">
        <authorList>
            <consortium name="Genoscope - CEA"/>
            <person name="William W."/>
        </authorList>
    </citation>
    <scope>NUCLEOTIDE SEQUENCE</scope>
</reference>
<dbReference type="GO" id="GO:0016020">
    <property type="term" value="C:membrane"/>
    <property type="evidence" value="ECO:0007669"/>
    <property type="project" value="TreeGrafter"/>
</dbReference>
<dbReference type="Proteomes" id="UP000692954">
    <property type="component" value="Unassembled WGS sequence"/>
</dbReference>
<keyword evidence="4" id="KW-0067">ATP-binding</keyword>
<sequence length="390" mass="44362">MEYTYYLFYNSGSGGNRGQQFLELDQKELSFNIKESICRVKFYNICNSTSREAGLQQIMKQQVDDIYVVMAGGDGSIMWIVELLLMHEVNIHKCILIPFPFGTGNDFANTLGWGTSVPHDVIGIDNQVLKGYVEQWNSGVESYFDVWDVEIKLQDIGFISEIKRNENGVGEVKLQLQDQRYYKQMINYFSIGVDARIGFGFDKNRTPYQCCNKFVYCWEGFKKMFLKTPKVNQSIENIHHINDDDNLENGLIQKFKDQIVVPGNPVNLLCLNINSYAGGLKNIWINASQSQVKVYSNIPSFSDGLLEILSFNSILGLGSERLIPGQATRLSQSGGPLKLNFKQNEHLRTYFQIDGQYYSITNPSSVLIRSCQSLPQGKIRVLINKQGLLK</sequence>
<dbReference type="PROSITE" id="PS50146">
    <property type="entry name" value="DAGK"/>
    <property type="match status" value="1"/>
</dbReference>
<organism evidence="6 7">
    <name type="scientific">Paramecium sonneborni</name>
    <dbReference type="NCBI Taxonomy" id="65129"/>
    <lineage>
        <taxon>Eukaryota</taxon>
        <taxon>Sar</taxon>
        <taxon>Alveolata</taxon>
        <taxon>Ciliophora</taxon>
        <taxon>Intramacronucleata</taxon>
        <taxon>Oligohymenophorea</taxon>
        <taxon>Peniculida</taxon>
        <taxon>Parameciidae</taxon>
        <taxon>Paramecium</taxon>
    </lineage>
</organism>
<dbReference type="PANTHER" id="PTHR11255">
    <property type="entry name" value="DIACYLGLYCEROL KINASE"/>
    <property type="match status" value="1"/>
</dbReference>
<proteinExistence type="predicted"/>
<dbReference type="OrthoDB" id="242257at2759"/>
<dbReference type="Pfam" id="PF00781">
    <property type="entry name" value="DAGK_cat"/>
    <property type="match status" value="1"/>
</dbReference>
<evidence type="ECO:0000256" key="3">
    <source>
        <dbReference type="ARBA" id="ARBA00022777"/>
    </source>
</evidence>
<dbReference type="GO" id="GO:0007200">
    <property type="term" value="P:phospholipase C-activating G protein-coupled receptor signaling pathway"/>
    <property type="evidence" value="ECO:0007669"/>
    <property type="project" value="InterPro"/>
</dbReference>
<keyword evidence="7" id="KW-1185">Reference proteome</keyword>
<dbReference type="InterPro" id="IPR000756">
    <property type="entry name" value="Diacylglycerol_kin_accessory"/>
</dbReference>
<dbReference type="PANTHER" id="PTHR11255:SF121">
    <property type="entry name" value="DIACYLGLYCEROL KINASE (ATP)"/>
    <property type="match status" value="1"/>
</dbReference>
<evidence type="ECO:0000256" key="2">
    <source>
        <dbReference type="ARBA" id="ARBA00022741"/>
    </source>
</evidence>
<evidence type="ECO:0000259" key="5">
    <source>
        <dbReference type="PROSITE" id="PS50146"/>
    </source>
</evidence>
<evidence type="ECO:0000313" key="6">
    <source>
        <dbReference type="EMBL" id="CAD8121020.1"/>
    </source>
</evidence>
<name>A0A8S1R327_9CILI</name>
<dbReference type="FunFam" id="3.40.50.10330:FF:000069">
    <property type="entry name" value="Diacylglycerol kinase"/>
    <property type="match status" value="1"/>
</dbReference>
<dbReference type="GO" id="GO:0005524">
    <property type="term" value="F:ATP binding"/>
    <property type="evidence" value="ECO:0007669"/>
    <property type="project" value="UniProtKB-KW"/>
</dbReference>
<dbReference type="InterPro" id="IPR001206">
    <property type="entry name" value="Diacylglycerol_kinase_cat_dom"/>
</dbReference>
<protein>
    <recommendedName>
        <fullName evidence="5">DAGKc domain-containing protein</fullName>
    </recommendedName>
</protein>
<dbReference type="Pfam" id="PF00609">
    <property type="entry name" value="DAGK_acc"/>
    <property type="match status" value="1"/>
</dbReference>